<accession>A0AAN9HT26</accession>
<dbReference type="Gene3D" id="3.30.720.90">
    <property type="match status" value="1"/>
</dbReference>
<dbReference type="GO" id="GO:0022625">
    <property type="term" value="C:cytosolic large ribosomal subunit"/>
    <property type="evidence" value="ECO:0007669"/>
    <property type="project" value="TreeGrafter"/>
</dbReference>
<comment type="similarity">
    <text evidence="1 4">Belongs to the eukaryotic ribosomal protein eL38 family.</text>
</comment>
<evidence type="ECO:0000256" key="1">
    <source>
        <dbReference type="ARBA" id="ARBA00007803"/>
    </source>
</evidence>
<evidence type="ECO:0000313" key="5">
    <source>
        <dbReference type="EMBL" id="KAK7246917.1"/>
    </source>
</evidence>
<evidence type="ECO:0000313" key="6">
    <source>
        <dbReference type="Proteomes" id="UP001372338"/>
    </source>
</evidence>
<dbReference type="EMBL" id="JAYWIO010000008">
    <property type="protein sequence ID" value="KAK7246917.1"/>
    <property type="molecule type" value="Genomic_DNA"/>
</dbReference>
<proteinExistence type="inferred from homology"/>
<gene>
    <name evidence="5" type="ORF">RIF29_41788</name>
</gene>
<reference evidence="5 6" key="1">
    <citation type="submission" date="2024-01" db="EMBL/GenBank/DDBJ databases">
        <title>The genomes of 5 underutilized Papilionoideae crops provide insights into root nodulation and disease resistanc.</title>
        <authorList>
            <person name="Yuan L."/>
        </authorList>
    </citation>
    <scope>NUCLEOTIDE SEQUENCE [LARGE SCALE GENOMIC DNA]</scope>
    <source>
        <strain evidence="5">ZHUSHIDOU_FW_LH</strain>
        <tissue evidence="5">Leaf</tissue>
    </source>
</reference>
<evidence type="ECO:0000256" key="2">
    <source>
        <dbReference type="ARBA" id="ARBA00022980"/>
    </source>
</evidence>
<dbReference type="InterPro" id="IPR038464">
    <property type="entry name" value="Ribosomal_eL38_sf"/>
</dbReference>
<keyword evidence="3 4" id="KW-0687">Ribonucleoprotein</keyword>
<name>A0AAN9HT26_CROPI</name>
<dbReference type="PANTHER" id="PTHR10965:SF0">
    <property type="entry name" value="LARGE RIBOSOMAL SUBUNIT PROTEIN EL38"/>
    <property type="match status" value="1"/>
</dbReference>
<protein>
    <recommendedName>
        <fullName evidence="7">Ribosomal protein L38</fullName>
    </recommendedName>
</protein>
<evidence type="ECO:0000256" key="4">
    <source>
        <dbReference type="RuleBase" id="RU003445"/>
    </source>
</evidence>
<dbReference type="InterPro" id="IPR002675">
    <property type="entry name" value="Ribosomal_eL38"/>
</dbReference>
<dbReference type="PANTHER" id="PTHR10965">
    <property type="entry name" value="60S RIBOSOMAL PROTEIN L38"/>
    <property type="match status" value="1"/>
</dbReference>
<dbReference type="AlphaFoldDB" id="A0AAN9HT26"/>
<keyword evidence="6" id="KW-1185">Reference proteome</keyword>
<dbReference type="GO" id="GO:0006412">
    <property type="term" value="P:translation"/>
    <property type="evidence" value="ECO:0007669"/>
    <property type="project" value="InterPro"/>
</dbReference>
<dbReference type="Proteomes" id="UP001372338">
    <property type="component" value="Unassembled WGS sequence"/>
</dbReference>
<dbReference type="GO" id="GO:0022618">
    <property type="term" value="P:protein-RNA complex assembly"/>
    <property type="evidence" value="ECO:0007669"/>
    <property type="project" value="TreeGrafter"/>
</dbReference>
<dbReference type="Pfam" id="PF01781">
    <property type="entry name" value="Ribosomal_L38e"/>
    <property type="match status" value="1"/>
</dbReference>
<keyword evidence="2 4" id="KW-0689">Ribosomal protein</keyword>
<comment type="caution">
    <text evidence="5">The sequence shown here is derived from an EMBL/GenBank/DDBJ whole genome shotgun (WGS) entry which is preliminary data.</text>
</comment>
<dbReference type="FunFam" id="3.30.720.90:FF:000001">
    <property type="entry name" value="60S ribosomal protein L38"/>
    <property type="match status" value="1"/>
</dbReference>
<organism evidence="5 6">
    <name type="scientific">Crotalaria pallida</name>
    <name type="common">Smooth rattlebox</name>
    <name type="synonym">Crotalaria striata</name>
    <dbReference type="NCBI Taxonomy" id="3830"/>
    <lineage>
        <taxon>Eukaryota</taxon>
        <taxon>Viridiplantae</taxon>
        <taxon>Streptophyta</taxon>
        <taxon>Embryophyta</taxon>
        <taxon>Tracheophyta</taxon>
        <taxon>Spermatophyta</taxon>
        <taxon>Magnoliopsida</taxon>
        <taxon>eudicotyledons</taxon>
        <taxon>Gunneridae</taxon>
        <taxon>Pentapetalae</taxon>
        <taxon>rosids</taxon>
        <taxon>fabids</taxon>
        <taxon>Fabales</taxon>
        <taxon>Fabaceae</taxon>
        <taxon>Papilionoideae</taxon>
        <taxon>50 kb inversion clade</taxon>
        <taxon>genistoids sensu lato</taxon>
        <taxon>core genistoids</taxon>
        <taxon>Crotalarieae</taxon>
        <taxon>Crotalaria</taxon>
    </lineage>
</organism>
<sequence length="197" mass="22344">MASCHCAIYTIYWLLNLCKDHLLLPINVKVDFTLVAMERSMRSLLLVVVCSGTTNSSTAYWDPMDEVKLDAGQQVGIQLDSGQPNIWSITLLYHAKQIHEIKEFLLTTKRKDARFVKIKRSKDVVKFKVRCSKYLYTLCVFNTEKADKLKQLLPSGWVVVVEMVVLVVMREKGLAKHDDGEEVESWSSMANGGDDGN</sequence>
<dbReference type="GO" id="GO:0003735">
    <property type="term" value="F:structural constituent of ribosome"/>
    <property type="evidence" value="ECO:0007669"/>
    <property type="project" value="InterPro"/>
</dbReference>
<evidence type="ECO:0000256" key="3">
    <source>
        <dbReference type="ARBA" id="ARBA00023274"/>
    </source>
</evidence>
<evidence type="ECO:0008006" key="7">
    <source>
        <dbReference type="Google" id="ProtNLM"/>
    </source>
</evidence>